<gene>
    <name evidence="2" type="ORF">QP939_19790</name>
</gene>
<dbReference type="Proteomes" id="UP001227101">
    <property type="component" value="Chromosome"/>
</dbReference>
<feature type="region of interest" description="Disordered" evidence="1">
    <location>
        <begin position="37"/>
        <end position="62"/>
    </location>
</feature>
<evidence type="ECO:0000313" key="2">
    <source>
        <dbReference type="EMBL" id="WIV60690.1"/>
    </source>
</evidence>
<accession>A0ABY8XY82</accession>
<proteinExistence type="predicted"/>
<protein>
    <submittedName>
        <fullName evidence="2">Uncharacterized protein</fullName>
    </submittedName>
</protein>
<sequence length="62" mass="6591">MTVDFESLATLLPIVFTALFAIAFAIGLTQQWATSRKQVRATDAPSAPARGGQPDGSGRDLR</sequence>
<organism evidence="2 3">
    <name type="scientific">Amycolatopsis nalaikhensis</name>
    <dbReference type="NCBI Taxonomy" id="715472"/>
    <lineage>
        <taxon>Bacteria</taxon>
        <taxon>Bacillati</taxon>
        <taxon>Actinomycetota</taxon>
        <taxon>Actinomycetes</taxon>
        <taxon>Pseudonocardiales</taxon>
        <taxon>Pseudonocardiaceae</taxon>
        <taxon>Amycolatopsis</taxon>
    </lineage>
</organism>
<keyword evidence="3" id="KW-1185">Reference proteome</keyword>
<reference evidence="2 3" key="1">
    <citation type="submission" date="2023-06" db="EMBL/GenBank/DDBJ databases">
        <authorList>
            <person name="Oyuntsetseg B."/>
            <person name="Kim S.B."/>
        </authorList>
    </citation>
    <scope>NUCLEOTIDE SEQUENCE [LARGE SCALE GENOMIC DNA]</scope>
    <source>
        <strain evidence="2 3">2-2</strain>
    </source>
</reference>
<dbReference type="EMBL" id="CP127173">
    <property type="protein sequence ID" value="WIV60690.1"/>
    <property type="molecule type" value="Genomic_DNA"/>
</dbReference>
<evidence type="ECO:0000313" key="3">
    <source>
        <dbReference type="Proteomes" id="UP001227101"/>
    </source>
</evidence>
<dbReference type="RefSeq" id="WP_285458295.1">
    <property type="nucleotide sequence ID" value="NZ_CP127173.1"/>
</dbReference>
<evidence type="ECO:0000256" key="1">
    <source>
        <dbReference type="SAM" id="MobiDB-lite"/>
    </source>
</evidence>
<name>A0ABY8XY82_9PSEU</name>